<accession>A0A9D2P4L0</accession>
<dbReference type="InterPro" id="IPR020904">
    <property type="entry name" value="Sc_DH/Rdtase_CS"/>
</dbReference>
<dbReference type="GO" id="GO:0008202">
    <property type="term" value="P:steroid metabolic process"/>
    <property type="evidence" value="ECO:0007669"/>
    <property type="project" value="UniProtKB-KW"/>
</dbReference>
<dbReference type="GO" id="GO:0032787">
    <property type="term" value="P:monocarboxylic acid metabolic process"/>
    <property type="evidence" value="ECO:0007669"/>
    <property type="project" value="UniProtKB-ARBA"/>
</dbReference>
<keyword evidence="3" id="KW-0753">Steroid metabolism</keyword>
<dbReference type="PROSITE" id="PS00061">
    <property type="entry name" value="ADH_SHORT"/>
    <property type="match status" value="1"/>
</dbReference>
<reference evidence="5" key="1">
    <citation type="journal article" date="2021" name="PeerJ">
        <title>Extensive microbial diversity within the chicken gut microbiome revealed by metagenomics and culture.</title>
        <authorList>
            <person name="Gilroy R."/>
            <person name="Ravi A."/>
            <person name="Getino M."/>
            <person name="Pursley I."/>
            <person name="Horton D.L."/>
            <person name="Alikhan N.F."/>
            <person name="Baker D."/>
            <person name="Gharbi K."/>
            <person name="Hall N."/>
            <person name="Watson M."/>
            <person name="Adriaenssens E.M."/>
            <person name="Foster-Nyarko E."/>
            <person name="Jarju S."/>
            <person name="Secka A."/>
            <person name="Antonio M."/>
            <person name="Oren A."/>
            <person name="Chaudhuri R.R."/>
            <person name="La Ragione R."/>
            <person name="Hildebrand F."/>
            <person name="Pallen M.J."/>
        </authorList>
    </citation>
    <scope>NUCLEOTIDE SEQUENCE</scope>
    <source>
        <strain evidence="5">CHK165-2605</strain>
    </source>
</reference>
<evidence type="ECO:0000256" key="1">
    <source>
        <dbReference type="ARBA" id="ARBA00006484"/>
    </source>
</evidence>
<sequence length="243" mass="25851">MKRKNVLVTGSSRGIGRACALTFAENGYHVFINCRNSLDRLKETEDSIIASGGTCTMLPGDVSNPDEVRAMFDKISAQCGGLDVLVNNAGCAWFGLMSDMTDNEWRTLIDTDLSSAFYCCRAAIPYMVSRKTGKIINISSMWGTSGASCEAAYSAAKSGLHGLTKALAKELAPSNIQVNALACGVIDTDMNARLEPEERTALENEIPAGRYGTSEEAAQAVLMLSEAPAYLTGQIIGLDGGMI</sequence>
<dbReference type="GO" id="GO:0004316">
    <property type="term" value="F:3-oxoacyl-[acyl-carrier-protein] reductase (NADPH) activity"/>
    <property type="evidence" value="ECO:0007669"/>
    <property type="project" value="UniProtKB-EC"/>
</dbReference>
<keyword evidence="3" id="KW-0443">Lipid metabolism</keyword>
<evidence type="ECO:0000256" key="4">
    <source>
        <dbReference type="RuleBase" id="RU000363"/>
    </source>
</evidence>
<dbReference type="PANTHER" id="PTHR42879">
    <property type="entry name" value="3-OXOACYL-(ACYL-CARRIER-PROTEIN) REDUCTASE"/>
    <property type="match status" value="1"/>
</dbReference>
<organism evidence="5 6">
    <name type="scientific">Candidatus Mediterraneibacter gallistercoris</name>
    <dbReference type="NCBI Taxonomy" id="2838671"/>
    <lineage>
        <taxon>Bacteria</taxon>
        <taxon>Bacillati</taxon>
        <taxon>Bacillota</taxon>
        <taxon>Clostridia</taxon>
        <taxon>Lachnospirales</taxon>
        <taxon>Lachnospiraceae</taxon>
        <taxon>Mediterraneibacter</taxon>
    </lineage>
</organism>
<dbReference type="EMBL" id="DWWI01000227">
    <property type="protein sequence ID" value="HJC44181.1"/>
    <property type="molecule type" value="Genomic_DNA"/>
</dbReference>
<dbReference type="EC" id="1.1.1.100" evidence="5"/>
<dbReference type="InterPro" id="IPR002347">
    <property type="entry name" value="SDR_fam"/>
</dbReference>
<protein>
    <submittedName>
        <fullName evidence="5">3-oxoacyl-ACP reductase FabG</fullName>
        <ecNumber evidence="5">1.1.1.100</ecNumber>
    </submittedName>
</protein>
<evidence type="ECO:0000313" key="5">
    <source>
        <dbReference type="EMBL" id="HJC44181.1"/>
    </source>
</evidence>
<dbReference type="Pfam" id="PF00106">
    <property type="entry name" value="adh_short"/>
    <property type="match status" value="1"/>
</dbReference>
<reference evidence="5" key="2">
    <citation type="submission" date="2021-04" db="EMBL/GenBank/DDBJ databases">
        <authorList>
            <person name="Gilroy R."/>
        </authorList>
    </citation>
    <scope>NUCLEOTIDE SEQUENCE</scope>
    <source>
        <strain evidence="5">CHK165-2605</strain>
    </source>
</reference>
<name>A0A9D2P4L0_9FIRM</name>
<dbReference type="PRINTS" id="PR00080">
    <property type="entry name" value="SDRFAMILY"/>
</dbReference>
<gene>
    <name evidence="5" type="primary">fabG</name>
    <name evidence="5" type="ORF">H9756_11000</name>
</gene>
<proteinExistence type="inferred from homology"/>
<evidence type="ECO:0000256" key="2">
    <source>
        <dbReference type="ARBA" id="ARBA00023002"/>
    </source>
</evidence>
<dbReference type="Proteomes" id="UP000823895">
    <property type="component" value="Unassembled WGS sequence"/>
</dbReference>
<dbReference type="PRINTS" id="PR00081">
    <property type="entry name" value="GDHRDH"/>
</dbReference>
<evidence type="ECO:0000313" key="6">
    <source>
        <dbReference type="Proteomes" id="UP000823895"/>
    </source>
</evidence>
<dbReference type="AlphaFoldDB" id="A0A9D2P4L0"/>
<dbReference type="SUPFAM" id="SSF51735">
    <property type="entry name" value="NAD(P)-binding Rossmann-fold domains"/>
    <property type="match status" value="1"/>
</dbReference>
<comment type="caution">
    <text evidence="5">The sequence shown here is derived from an EMBL/GenBank/DDBJ whole genome shotgun (WGS) entry which is preliminary data.</text>
</comment>
<dbReference type="InterPro" id="IPR036291">
    <property type="entry name" value="NAD(P)-bd_dom_sf"/>
</dbReference>
<dbReference type="Gene3D" id="3.40.50.720">
    <property type="entry name" value="NAD(P)-binding Rossmann-like Domain"/>
    <property type="match status" value="1"/>
</dbReference>
<comment type="similarity">
    <text evidence="1 4">Belongs to the short-chain dehydrogenases/reductases (SDR) family.</text>
</comment>
<dbReference type="PANTHER" id="PTHR42879:SF2">
    <property type="entry name" value="3-OXOACYL-[ACYL-CARRIER-PROTEIN] REDUCTASE FABG"/>
    <property type="match status" value="1"/>
</dbReference>
<keyword evidence="2 5" id="KW-0560">Oxidoreductase</keyword>
<dbReference type="InterPro" id="IPR050259">
    <property type="entry name" value="SDR"/>
</dbReference>
<dbReference type="NCBIfam" id="NF009466">
    <property type="entry name" value="PRK12826.1-2"/>
    <property type="match status" value="1"/>
</dbReference>
<dbReference type="FunFam" id="3.40.50.720:FF:000173">
    <property type="entry name" value="3-oxoacyl-[acyl-carrier protein] reductase"/>
    <property type="match status" value="1"/>
</dbReference>
<evidence type="ECO:0000256" key="3">
    <source>
        <dbReference type="ARBA" id="ARBA00023221"/>
    </source>
</evidence>